<dbReference type="Proteomes" id="UP000694018">
    <property type="component" value="Chromosome"/>
</dbReference>
<keyword evidence="2" id="KW-0560">Oxidoreductase</keyword>
<evidence type="ECO:0000313" key="5">
    <source>
        <dbReference type="EMBL" id="QXJ29136.1"/>
    </source>
</evidence>
<keyword evidence="3" id="KW-0520">NAD</keyword>
<dbReference type="AlphaFoldDB" id="A0A8F5BPN5"/>
<dbReference type="InterPro" id="IPR010061">
    <property type="entry name" value="MeMal-semiAld_DH"/>
</dbReference>
<dbReference type="KEGG" id="sshi:J5U23_02005"/>
<dbReference type="GO" id="GO:0006574">
    <property type="term" value="P:L-valine catabolic process"/>
    <property type="evidence" value="ECO:0007669"/>
    <property type="project" value="TreeGrafter"/>
</dbReference>
<dbReference type="GeneID" id="65563506"/>
<evidence type="ECO:0000256" key="1">
    <source>
        <dbReference type="ARBA" id="ARBA00013048"/>
    </source>
</evidence>
<dbReference type="PROSITE" id="PS00070">
    <property type="entry name" value="ALDEHYDE_DEHYDR_CYS"/>
    <property type="match status" value="1"/>
</dbReference>
<dbReference type="GO" id="GO:0006210">
    <property type="term" value="P:thymine catabolic process"/>
    <property type="evidence" value="ECO:0007669"/>
    <property type="project" value="TreeGrafter"/>
</dbReference>
<gene>
    <name evidence="5" type="ORF">J5U23_02005</name>
</gene>
<feature type="domain" description="Aldehyde dehydrogenase" evidence="4">
    <location>
        <begin position="41"/>
        <end position="503"/>
    </location>
</feature>
<dbReference type="EC" id="1.2.1.27" evidence="1"/>
<protein>
    <recommendedName>
        <fullName evidence="1">methylmalonate-semialdehyde dehydrogenase (CoA acylating)</fullName>
        <ecNumber evidence="1">1.2.1.27</ecNumber>
    </recommendedName>
</protein>
<dbReference type="Pfam" id="PF00171">
    <property type="entry name" value="Aldedh"/>
    <property type="match status" value="1"/>
</dbReference>
<dbReference type="GO" id="GO:0004491">
    <property type="term" value="F:methylmalonate-semialdehyde dehydrogenase (acylating, NAD) activity"/>
    <property type="evidence" value="ECO:0007669"/>
    <property type="project" value="UniProtKB-EC"/>
</dbReference>
<evidence type="ECO:0000313" key="6">
    <source>
        <dbReference type="Proteomes" id="UP000694018"/>
    </source>
</evidence>
<evidence type="ECO:0000259" key="4">
    <source>
        <dbReference type="Pfam" id="PF00171"/>
    </source>
</evidence>
<dbReference type="InterPro" id="IPR016160">
    <property type="entry name" value="Ald_DH_CS_CYS"/>
</dbReference>
<accession>A0A8F5BPN5</accession>
<dbReference type="OrthoDB" id="6342at2157"/>
<dbReference type="FunFam" id="3.40.309.10:FF:000002">
    <property type="entry name" value="Methylmalonate-semialdehyde dehydrogenase (Acylating)"/>
    <property type="match status" value="1"/>
</dbReference>
<dbReference type="RefSeq" id="WP_218266040.1">
    <property type="nucleotide sequence ID" value="NZ_CP077717.1"/>
</dbReference>
<dbReference type="EMBL" id="CP077717">
    <property type="protein sequence ID" value="QXJ29136.1"/>
    <property type="molecule type" value="Genomic_DNA"/>
</dbReference>
<reference evidence="5" key="1">
    <citation type="journal article" date="2021" name="Environ. Microbiol.">
        <title>New insights into the diversity and evolution of the archaeal mobilome from three complete genomes of Saccharolobus shibatae.</title>
        <authorList>
            <person name="Medvedeva S."/>
            <person name="Brandt D."/>
            <person name="Cvirkaite-Krupovic V."/>
            <person name="Liu Y."/>
            <person name="Severinov K."/>
            <person name="Ishino S."/>
            <person name="Ishino Y."/>
            <person name="Prangishvili D."/>
            <person name="Kalinowski J."/>
            <person name="Krupovic M."/>
        </authorList>
    </citation>
    <scope>NUCLEOTIDE SEQUENCE</scope>
    <source>
        <strain evidence="5">B12</strain>
    </source>
</reference>
<sequence>MFEGNILTTHHLKLPMGRVLEEVKKNYGRLKLYINGELIDSKTNTIGKAYNPAKDEIIAEVPFSTKDEVKEAIQSAQEAFEKWREVPITTRIQYLFALKNKLEEYSETIARIIVQNHGKTIQEARGDMRRTIENVETAIGVAYTLYKGEHLDQVSQEVDETVVREPLGVFGIITPFNFPTMVPFWYLPFAIILGNTVVVKPSEITPVPMDFITKIFDEVKLPRGVVNLVHGAKDVVDEFLTNKLIQGVTFVGSTRVGKYIYENAGKNGKKAIVQAGAKNFVVVMPDADLNKTIPSVVSAFFGNAGQRCLAAANLVAVGNIYDEVKRKFIEASKQLKIGYGLDESVDMGPVVTKDAKKRIIGYIEKGIEEGAKLLLDGREVKVLDYPNGYFLGPTIFDEVTPEMTIAKEEIFGPVASIIHVRSLDEAIDIINKSNYGNASSIFTTSGYYARKFRREVNAGNIGINIGVAAPMAFFPFGGRKESFFGVLHGQIDSVDFFTDKKVVITRW</sequence>
<dbReference type="CDD" id="cd07085">
    <property type="entry name" value="ALDH_F6_MMSDH"/>
    <property type="match status" value="1"/>
</dbReference>
<dbReference type="PANTHER" id="PTHR43866:SF4">
    <property type="entry name" value="MALONATE-SEMIALDEHYDE DEHYDROGENASE"/>
    <property type="match status" value="1"/>
</dbReference>
<name>A0A8F5BPN5_SACSH</name>
<evidence type="ECO:0000256" key="2">
    <source>
        <dbReference type="ARBA" id="ARBA00023002"/>
    </source>
</evidence>
<dbReference type="PANTHER" id="PTHR43866">
    <property type="entry name" value="MALONATE-SEMIALDEHYDE DEHYDROGENASE"/>
    <property type="match status" value="1"/>
</dbReference>
<dbReference type="InterPro" id="IPR015590">
    <property type="entry name" value="Aldehyde_DH_dom"/>
</dbReference>
<proteinExistence type="predicted"/>
<dbReference type="FunFam" id="3.40.605.10:FF:000003">
    <property type="entry name" value="Methylmalonate-semialdehyde dehydrogenase [acylating]"/>
    <property type="match status" value="1"/>
</dbReference>
<dbReference type="NCBIfam" id="TIGR01722">
    <property type="entry name" value="MMSDH"/>
    <property type="match status" value="1"/>
</dbReference>
<evidence type="ECO:0000256" key="3">
    <source>
        <dbReference type="ARBA" id="ARBA00023027"/>
    </source>
</evidence>
<organism evidence="5 6">
    <name type="scientific">Saccharolobus shibatae (strain ATCC 51178 / DSM 5389 / JCM 8931 / NBRC 15437 / B12)</name>
    <name type="common">Sulfolobus shibatae</name>
    <dbReference type="NCBI Taxonomy" id="523848"/>
    <lineage>
        <taxon>Archaea</taxon>
        <taxon>Thermoproteota</taxon>
        <taxon>Thermoprotei</taxon>
        <taxon>Sulfolobales</taxon>
        <taxon>Sulfolobaceae</taxon>
        <taxon>Saccharolobus</taxon>
    </lineage>
</organism>